<dbReference type="STRING" id="1314790.A0A1Y1Y1K4"/>
<evidence type="ECO:0000313" key="5">
    <source>
        <dbReference type="Proteomes" id="UP000193498"/>
    </source>
</evidence>
<evidence type="ECO:0000313" key="4">
    <source>
        <dbReference type="EMBL" id="ORX91887.1"/>
    </source>
</evidence>
<protein>
    <submittedName>
        <fullName evidence="4">Trypsin-like serine protease</fullName>
    </submittedName>
</protein>
<dbReference type="GO" id="GO:0006508">
    <property type="term" value="P:proteolysis"/>
    <property type="evidence" value="ECO:0007669"/>
    <property type="project" value="UniProtKB-KW"/>
</dbReference>
<dbReference type="InterPro" id="IPR043504">
    <property type="entry name" value="Peptidase_S1_PA_chymotrypsin"/>
</dbReference>
<dbReference type="Proteomes" id="UP000193498">
    <property type="component" value="Unassembled WGS sequence"/>
</dbReference>
<dbReference type="InterPro" id="IPR051487">
    <property type="entry name" value="Ser/Thr_Proteases_Immune/Dev"/>
</dbReference>
<evidence type="ECO:0000256" key="2">
    <source>
        <dbReference type="SAM" id="MobiDB-lite"/>
    </source>
</evidence>
<accession>A0A1Y1Y1K4</accession>
<dbReference type="Pfam" id="PF00089">
    <property type="entry name" value="Trypsin"/>
    <property type="match status" value="1"/>
</dbReference>
<dbReference type="InParanoid" id="A0A1Y1Y1K4"/>
<dbReference type="CDD" id="cd00190">
    <property type="entry name" value="Tryp_SPc"/>
    <property type="match status" value="1"/>
</dbReference>
<feature type="domain" description="Peptidase S1" evidence="3">
    <location>
        <begin position="1"/>
        <end position="234"/>
    </location>
</feature>
<sequence length="281" mass="29626">MANLYIDNWPSCGGAVVANDWIATAAHCVNAAYIDDQNGEEAEVYKPTNASRLSIAVGSIARDAPGLLPVKTVVVHPEYTPGSEMNDLALLQLYQPLTFNQSIQRVPVGKAKVFPGMNVTALGWGKNESNVSAVSLLKVDFNIAPLSPCAMMNSEFVDNQGPQICAGMTPGRDTCYGDSGGPLVHRVNGTINLLGITSYGGSTVSGGPSCGGENNIAFYTHVSRYMSFLQNVTGLSEDQFGPTKTNSSKTSTSPPTSNAHSQPTLSLFSLVVFLACSLSIL</sequence>
<dbReference type="InterPro" id="IPR001314">
    <property type="entry name" value="Peptidase_S1A"/>
</dbReference>
<keyword evidence="4" id="KW-0378">Hydrolase</keyword>
<dbReference type="OrthoDB" id="6380398at2759"/>
<dbReference type="PANTHER" id="PTHR24256">
    <property type="entry name" value="TRYPTASE-RELATED"/>
    <property type="match status" value="1"/>
</dbReference>
<organism evidence="4 5">
    <name type="scientific">Basidiobolus meristosporus CBS 931.73</name>
    <dbReference type="NCBI Taxonomy" id="1314790"/>
    <lineage>
        <taxon>Eukaryota</taxon>
        <taxon>Fungi</taxon>
        <taxon>Fungi incertae sedis</taxon>
        <taxon>Zoopagomycota</taxon>
        <taxon>Entomophthoromycotina</taxon>
        <taxon>Basidiobolomycetes</taxon>
        <taxon>Basidiobolales</taxon>
        <taxon>Basidiobolaceae</taxon>
        <taxon>Basidiobolus</taxon>
    </lineage>
</organism>
<comment type="caution">
    <text evidence="4">The sequence shown here is derived from an EMBL/GenBank/DDBJ whole genome shotgun (WGS) entry which is preliminary data.</text>
</comment>
<proteinExistence type="predicted"/>
<keyword evidence="5" id="KW-1185">Reference proteome</keyword>
<feature type="region of interest" description="Disordered" evidence="2">
    <location>
        <begin position="239"/>
        <end position="261"/>
    </location>
</feature>
<dbReference type="PRINTS" id="PR00722">
    <property type="entry name" value="CHYMOTRYPSIN"/>
</dbReference>
<dbReference type="GO" id="GO:0004252">
    <property type="term" value="F:serine-type endopeptidase activity"/>
    <property type="evidence" value="ECO:0007669"/>
    <property type="project" value="InterPro"/>
</dbReference>
<evidence type="ECO:0000259" key="3">
    <source>
        <dbReference type="PROSITE" id="PS50240"/>
    </source>
</evidence>
<name>A0A1Y1Y1K4_9FUNG</name>
<dbReference type="EMBL" id="MCFE01000301">
    <property type="protein sequence ID" value="ORX91887.1"/>
    <property type="molecule type" value="Genomic_DNA"/>
</dbReference>
<dbReference type="Gene3D" id="2.40.10.10">
    <property type="entry name" value="Trypsin-like serine proteases"/>
    <property type="match status" value="1"/>
</dbReference>
<dbReference type="InterPro" id="IPR009003">
    <property type="entry name" value="Peptidase_S1_PA"/>
</dbReference>
<reference evidence="4 5" key="1">
    <citation type="submission" date="2016-07" db="EMBL/GenBank/DDBJ databases">
        <title>Pervasive Adenine N6-methylation of Active Genes in Fungi.</title>
        <authorList>
            <consortium name="DOE Joint Genome Institute"/>
            <person name="Mondo S.J."/>
            <person name="Dannebaum R.O."/>
            <person name="Kuo R.C."/>
            <person name="Labutti K."/>
            <person name="Haridas S."/>
            <person name="Kuo A."/>
            <person name="Salamov A."/>
            <person name="Ahrendt S.R."/>
            <person name="Lipzen A."/>
            <person name="Sullivan W."/>
            <person name="Andreopoulos W.B."/>
            <person name="Clum A."/>
            <person name="Lindquist E."/>
            <person name="Daum C."/>
            <person name="Ramamoorthy G.K."/>
            <person name="Gryganskyi A."/>
            <person name="Culley D."/>
            <person name="Magnuson J.K."/>
            <person name="James T.Y."/>
            <person name="O'Malley M.A."/>
            <person name="Stajich J.E."/>
            <person name="Spatafora J.W."/>
            <person name="Visel A."/>
            <person name="Grigoriev I.V."/>
        </authorList>
    </citation>
    <scope>NUCLEOTIDE SEQUENCE [LARGE SCALE GENOMIC DNA]</scope>
    <source>
        <strain evidence="4 5">CBS 931.73</strain>
    </source>
</reference>
<feature type="compositionally biased region" description="Low complexity" evidence="2">
    <location>
        <begin position="242"/>
        <end position="258"/>
    </location>
</feature>
<dbReference type="PROSITE" id="PS00135">
    <property type="entry name" value="TRYPSIN_SER"/>
    <property type="match status" value="1"/>
</dbReference>
<keyword evidence="4" id="KW-0645">Protease</keyword>
<dbReference type="SUPFAM" id="SSF50494">
    <property type="entry name" value="Trypsin-like serine proteases"/>
    <property type="match status" value="1"/>
</dbReference>
<dbReference type="PROSITE" id="PS50240">
    <property type="entry name" value="TRYPSIN_DOM"/>
    <property type="match status" value="1"/>
</dbReference>
<dbReference type="AlphaFoldDB" id="A0A1Y1Y1K4"/>
<dbReference type="SMART" id="SM00020">
    <property type="entry name" value="Tryp_SPc"/>
    <property type="match status" value="1"/>
</dbReference>
<keyword evidence="1" id="KW-1015">Disulfide bond</keyword>
<evidence type="ECO:0000256" key="1">
    <source>
        <dbReference type="ARBA" id="ARBA00023157"/>
    </source>
</evidence>
<gene>
    <name evidence="4" type="ORF">K493DRAFT_226940</name>
</gene>
<dbReference type="InterPro" id="IPR001254">
    <property type="entry name" value="Trypsin_dom"/>
</dbReference>
<dbReference type="InterPro" id="IPR033116">
    <property type="entry name" value="TRYPSIN_SER"/>
</dbReference>